<keyword evidence="3" id="KW-1185">Reference proteome</keyword>
<keyword evidence="1" id="KW-0812">Transmembrane</keyword>
<sequence length="194" mass="22395">MKRINGFKARVSNKKQIFHFNAIIFSILLQTGSGIRGKYAALSVKNTSLFIIVTNTFYFLSLVLLVLQAIVWQLLALIYYPLSYAYSFLSLVNFMILVFSTILFQEQITIYNVLGLIFISFEFLYYLAVLKKVPNSFFHIMFSVSDYLYRKQKFHVQTIKLRTVQTLNSSKLAILSLNLLKSDKVSLILNPLTC</sequence>
<evidence type="ECO:0000313" key="2">
    <source>
        <dbReference type="EMBL" id="AKB79593.1"/>
    </source>
</evidence>
<protein>
    <recommendedName>
        <fullName evidence="4">Transmembrane protein</fullName>
    </recommendedName>
</protein>
<feature type="transmembrane region" description="Helical" evidence="1">
    <location>
        <begin position="84"/>
        <end position="104"/>
    </location>
</feature>
<evidence type="ECO:0000313" key="3">
    <source>
        <dbReference type="Proteomes" id="UP000033101"/>
    </source>
</evidence>
<feature type="transmembrane region" description="Helical" evidence="1">
    <location>
        <begin position="110"/>
        <end position="130"/>
    </location>
</feature>
<dbReference type="KEGG" id="mhor:MSHOH_3110"/>
<proteinExistence type="predicted"/>
<keyword evidence="1" id="KW-1133">Transmembrane helix</keyword>
<name>A0A0E3SI56_9EURY</name>
<dbReference type="AlphaFoldDB" id="A0A0E3SI56"/>
<organism evidence="2 3">
    <name type="scientific">Methanosarcina horonobensis HB-1 = JCM 15518</name>
    <dbReference type="NCBI Taxonomy" id="1434110"/>
    <lineage>
        <taxon>Archaea</taxon>
        <taxon>Methanobacteriati</taxon>
        <taxon>Methanobacteriota</taxon>
        <taxon>Stenosarchaea group</taxon>
        <taxon>Methanomicrobia</taxon>
        <taxon>Methanosarcinales</taxon>
        <taxon>Methanosarcinaceae</taxon>
        <taxon>Methanosarcina</taxon>
    </lineage>
</organism>
<reference evidence="2 3" key="1">
    <citation type="submission" date="2014-07" db="EMBL/GenBank/DDBJ databases">
        <title>Methanogenic archaea and the global carbon cycle.</title>
        <authorList>
            <person name="Henriksen J.R."/>
            <person name="Luke J."/>
            <person name="Reinhart S."/>
            <person name="Benedict M.N."/>
            <person name="Youngblut N.D."/>
            <person name="Metcalf M.E."/>
            <person name="Whitaker R.J."/>
            <person name="Metcalf W.W."/>
        </authorList>
    </citation>
    <scope>NUCLEOTIDE SEQUENCE [LARGE SCALE GENOMIC DNA]</scope>
    <source>
        <strain evidence="2 3">HB-1</strain>
    </source>
</reference>
<keyword evidence="1" id="KW-0472">Membrane</keyword>
<gene>
    <name evidence="2" type="ORF">MSHOH_3110</name>
</gene>
<dbReference type="HOGENOM" id="CLU_1399754_0_0_2"/>
<dbReference type="Proteomes" id="UP000033101">
    <property type="component" value="Chromosome"/>
</dbReference>
<dbReference type="EMBL" id="CP009516">
    <property type="protein sequence ID" value="AKB79593.1"/>
    <property type="molecule type" value="Genomic_DNA"/>
</dbReference>
<evidence type="ECO:0008006" key="4">
    <source>
        <dbReference type="Google" id="ProtNLM"/>
    </source>
</evidence>
<dbReference type="STRING" id="1434110.MSHOH_3110"/>
<dbReference type="PATRIC" id="fig|1434110.4.peg.4007"/>
<evidence type="ECO:0000256" key="1">
    <source>
        <dbReference type="SAM" id="Phobius"/>
    </source>
</evidence>
<feature type="transmembrane region" description="Helical" evidence="1">
    <location>
        <begin position="49"/>
        <end position="72"/>
    </location>
</feature>
<accession>A0A0E3SI56</accession>
<feature type="transmembrane region" description="Helical" evidence="1">
    <location>
        <begin position="20"/>
        <end position="37"/>
    </location>
</feature>